<dbReference type="EMBL" id="KQ030398">
    <property type="protein sequence ID" value="KJP84903.1"/>
    <property type="molecule type" value="Genomic_DNA"/>
</dbReference>
<evidence type="ECO:0000259" key="4">
    <source>
        <dbReference type="Pfam" id="PF12887"/>
    </source>
</evidence>
<dbReference type="RefSeq" id="XP_012338489.1">
    <property type="nucleotide sequence ID" value="XM_012483066.1"/>
</dbReference>
<dbReference type="PANTHER" id="PTHR45725">
    <property type="entry name" value="FORMIN HOMOLOGY 2 FAMILY MEMBER"/>
    <property type="match status" value="1"/>
</dbReference>
<proteinExistence type="predicted"/>
<feature type="compositionally biased region" description="Low complexity" evidence="1">
    <location>
        <begin position="758"/>
        <end position="767"/>
    </location>
</feature>
<feature type="compositionally biased region" description="Pro residues" evidence="1">
    <location>
        <begin position="715"/>
        <end position="726"/>
    </location>
</feature>
<name>A0A0D9QD12_PLAFR</name>
<keyword evidence="2" id="KW-0472">Membrane</keyword>
<feature type="compositionally biased region" description="Low complexity" evidence="1">
    <location>
        <begin position="974"/>
        <end position="985"/>
    </location>
</feature>
<keyword evidence="6" id="KW-1185">Reference proteome</keyword>
<keyword evidence="2" id="KW-0812">Transmembrane</keyword>
<reference evidence="5 6" key="1">
    <citation type="submission" date="2014-03" db="EMBL/GenBank/DDBJ databases">
        <title>The Genome Sequence of Plasmodium fragile nilgiri.</title>
        <authorList>
            <consortium name="The Broad Institute Genomics Platform"/>
            <consortium name="The Broad Institute Genome Sequencing Center for Infectious Disease"/>
            <person name="Neafsey D."/>
            <person name="Duraisingh M."/>
            <person name="Young S.K."/>
            <person name="Zeng Q."/>
            <person name="Gargeya S."/>
            <person name="Abouelleil A."/>
            <person name="Alvarado L."/>
            <person name="Chapman S.B."/>
            <person name="Gainer-Dewar J."/>
            <person name="Goldberg J."/>
            <person name="Griggs A."/>
            <person name="Gujja S."/>
            <person name="Hansen M."/>
            <person name="Howarth C."/>
            <person name="Imamovic A."/>
            <person name="Larimer J."/>
            <person name="Pearson M."/>
            <person name="Poon T.W."/>
            <person name="Priest M."/>
            <person name="Roberts A."/>
            <person name="Saif S."/>
            <person name="Shea T."/>
            <person name="Sykes S."/>
            <person name="Wortman J."/>
            <person name="Nusbaum C."/>
            <person name="Birren B."/>
        </authorList>
    </citation>
    <scope>NUCLEOTIDE SEQUENCE [LARGE SCALE GENOMIC DNA]</scope>
    <source>
        <strain evidence="6">nilgiri</strain>
    </source>
</reference>
<feature type="region of interest" description="Disordered" evidence="1">
    <location>
        <begin position="641"/>
        <end position="776"/>
    </location>
</feature>
<evidence type="ECO:0000256" key="1">
    <source>
        <dbReference type="SAM" id="MobiDB-lite"/>
    </source>
</evidence>
<organism evidence="5 6">
    <name type="scientific">Plasmodium fragile</name>
    <dbReference type="NCBI Taxonomy" id="5857"/>
    <lineage>
        <taxon>Eukaryota</taxon>
        <taxon>Sar</taxon>
        <taxon>Alveolata</taxon>
        <taxon>Apicomplexa</taxon>
        <taxon>Aconoidasida</taxon>
        <taxon>Haemosporida</taxon>
        <taxon>Plasmodiidae</taxon>
        <taxon>Plasmodium</taxon>
        <taxon>Plasmodium (Plasmodium)</taxon>
    </lineage>
</organism>
<feature type="domain" description="Schizont-infected cell agglutination C-terminal" evidence="3">
    <location>
        <begin position="1066"/>
        <end position="1164"/>
    </location>
</feature>
<evidence type="ECO:0000313" key="6">
    <source>
        <dbReference type="Proteomes" id="UP000054561"/>
    </source>
</evidence>
<dbReference type="InterPro" id="IPR051425">
    <property type="entry name" value="Formin_Homology"/>
</dbReference>
<feature type="region of interest" description="Disordered" evidence="1">
    <location>
        <begin position="943"/>
        <end position="987"/>
    </location>
</feature>
<dbReference type="GeneID" id="24270778"/>
<evidence type="ECO:0000256" key="2">
    <source>
        <dbReference type="SAM" id="Phobius"/>
    </source>
</evidence>
<dbReference type="Pfam" id="PF12887">
    <property type="entry name" value="SICA_alpha"/>
    <property type="match status" value="1"/>
</dbReference>
<feature type="compositionally biased region" description="Polar residues" evidence="1">
    <location>
        <begin position="300"/>
        <end position="313"/>
    </location>
</feature>
<keyword evidence="2" id="KW-1133">Transmembrane helix</keyword>
<evidence type="ECO:0000259" key="3">
    <source>
        <dbReference type="Pfam" id="PF12879"/>
    </source>
</evidence>
<feature type="compositionally biased region" description="Gly residues" evidence="1">
    <location>
        <begin position="746"/>
        <end position="757"/>
    </location>
</feature>
<gene>
    <name evidence="5" type="ORF">AK88_05464</name>
</gene>
<feature type="compositionally biased region" description="Basic and acidic residues" evidence="1">
    <location>
        <begin position="645"/>
        <end position="663"/>
    </location>
</feature>
<dbReference type="PANTHER" id="PTHR45725:SF1">
    <property type="entry name" value="DISHEVELLED ASSOCIATED ACTIVATOR OF MORPHOGENESIS, ISOFORM D"/>
    <property type="match status" value="1"/>
</dbReference>
<dbReference type="InterPro" id="IPR024290">
    <property type="entry name" value="SICA_extracell_a"/>
</dbReference>
<sequence>MWNYLILLWNNYIQQGREKIGVQEDQRFRELFWQNVQTVWTEFKEFMEQADYDILSELCQAGRDAMTGRGWTAEDMGICEMALIALRFKHGMRATGAPMNREYKTNDEKQIDLYMRCILTNIFMKKIMGMQCLSGPGGQFAFNLVHGEIQSVLKQQVGNVECEWKDAGIGGDGTGRGEKDRDLWEVMKRWHENNRLTAGDGDWGVLGDGCRVQTGSKAKVRDGDTRQALKDTVQEEIKNVEQDLGKTVPEIITAVKTCTAGDKDCVKNLLKAKKAAADAKSNNKGTQSPSNVHTGKEHGQSNGPGASDTSGANSGPRPGAQPAPAKPAPPPVDNAAGNKPKSPAKPVAAKPAPSGAGGTQAIGTAAATATECQGDKLLEWRPPEKYVVLPYSDADWDRVKKVLQEFMEYLEQHDHDFDGLGANCDNKGWNDFGDGNLYKEQRVADMMRCRLMSGALWFANGDNVQQTNAQGGSTSMDETEEKLRCEVVQVFGHLLKNMYCKGRQTWYRGIEYAWETFQNMGDEKLGKGLPPGPVTDKRCTMCGYVGHKRNVEAVDLKIAYWLMKEGGILGEITQMEKKMPCEKYWQEYIEAGASPRDPMDKLLNETGKAKMQDIKKDIVKKATKVFDKAKEAVEKKITQLAAKEAAPKTEGSRADQTTTKEDTASLPSPGAAEVARIDDSAAEDAVPAAAPPAAPASAAPAAAGSGAVGQGPGPGQQPPPPTPPPRAPDHGTTGTASGIDSTSTGTGAGTGSTGNAGTGSTAAPSGTPQTEGKKSGTACVTNINEESTHSMYAGKHTVRLSISFTNTDPTSGCSGSGTPGSEPSVADHVVNGSQSTTTAENVSFIMLFFFFLPYFLCAANPKATIEEPAVQVTTEGTTDTITPSASDSRSEPGTTNLQDGETTAATGHTRATNQPNLGDTTMFGDFKTTSGTLCLLDSTDTEYSKGGCTSSSNSGTAQARNPSREASSSENKVTTDGTGKTTAPTEDFTGLLLNSPGIFTQGNPGGGYASSKPPYIDHKGNTEETSTVSPIPDVPDLTDTVLTATTPILFFLIFVTVALLGYSLWKYFAYLAKRRRTYRTIRDVPSPPLDEDILQHLQRGELPPPDYGYTMVTPPASTSGRARPPRVHKRTIIELHLEVLNECEETAWENVKDDYWQILVQEFAHDLEQHDDTNNNILGVSTSHDALATGHSTTLDAPTESDGIDPCPPTEHYPDPWSCIQYIQLDAEQNAHSNPEHGDATSYCTHWINWIDRNKHILRACTTQPWFHTLKLEWKQYYQQHSATANNGQRARGAPGNIPSADMTKLRLWREWVAQQHRQMSMYGPEEWFKHLLNNVEDQTVSDKGEVSVVQKDLEVENAMAAEDMLHVRDVPRSQSLHPQSYMKQLIAQLWMLLLASVIEECEIERSMQEKELYLDALLQQL</sequence>
<feature type="compositionally biased region" description="Pro residues" evidence="1">
    <location>
        <begin position="319"/>
        <end position="332"/>
    </location>
</feature>
<dbReference type="VEuPathDB" id="PlasmoDB:AK88_05464"/>
<evidence type="ECO:0008006" key="7">
    <source>
        <dbReference type="Google" id="ProtNLM"/>
    </source>
</evidence>
<dbReference type="Proteomes" id="UP000054561">
    <property type="component" value="Unassembled WGS sequence"/>
</dbReference>
<feature type="region of interest" description="Disordered" evidence="1">
    <location>
        <begin position="276"/>
        <end position="360"/>
    </location>
</feature>
<evidence type="ECO:0000313" key="5">
    <source>
        <dbReference type="EMBL" id="KJP84903.1"/>
    </source>
</evidence>
<feature type="compositionally biased region" description="Low complexity" evidence="1">
    <location>
        <begin position="695"/>
        <end position="705"/>
    </location>
</feature>
<dbReference type="Pfam" id="PF12879">
    <property type="entry name" value="SICA_C"/>
    <property type="match status" value="1"/>
</dbReference>
<feature type="region of interest" description="Disordered" evidence="1">
    <location>
        <begin position="1002"/>
        <end position="1031"/>
    </location>
</feature>
<feature type="compositionally biased region" description="Polar residues" evidence="1">
    <location>
        <begin position="871"/>
        <end position="919"/>
    </location>
</feature>
<feature type="compositionally biased region" description="Low complexity" evidence="1">
    <location>
        <begin position="333"/>
        <end position="354"/>
    </location>
</feature>
<feature type="compositionally biased region" description="Low complexity" evidence="1">
    <location>
        <begin position="731"/>
        <end position="745"/>
    </location>
</feature>
<feature type="transmembrane region" description="Helical" evidence="2">
    <location>
        <begin position="1048"/>
        <end position="1069"/>
    </location>
</feature>
<dbReference type="InterPro" id="IPR024288">
    <property type="entry name" value="SICA_C"/>
</dbReference>
<dbReference type="OrthoDB" id="375150at2759"/>
<feature type="compositionally biased region" description="Polar residues" evidence="1">
    <location>
        <begin position="947"/>
        <end position="972"/>
    </location>
</feature>
<accession>A0A0D9QD12</accession>
<protein>
    <recommendedName>
        <fullName evidence="7">Schizont-infected cell agglutination C-terminal domain-containing protein</fullName>
    </recommendedName>
</protein>
<feature type="domain" description="Schizont-infected cell agglutination extracellular alpha" evidence="4">
    <location>
        <begin position="14"/>
        <end position="163"/>
    </location>
</feature>
<feature type="region of interest" description="Disordered" evidence="1">
    <location>
        <begin position="870"/>
        <end position="923"/>
    </location>
</feature>